<proteinExistence type="predicted"/>
<dbReference type="InterPro" id="IPR036296">
    <property type="entry name" value="SKP1-like_dim_sf"/>
</dbReference>
<reference evidence="3" key="1">
    <citation type="submission" date="2015-04" db="UniProtKB">
        <authorList>
            <consortium name="EnsemblPlants"/>
        </authorList>
    </citation>
    <scope>IDENTIFICATION</scope>
</reference>
<dbReference type="HOGENOM" id="CLU_1654996_0_0_1"/>
<comment type="pathway">
    <text evidence="1">Protein modification; protein ubiquitination.</text>
</comment>
<dbReference type="SUPFAM" id="SSF81382">
    <property type="entry name" value="Skp1 dimerisation domain-like"/>
    <property type="match status" value="1"/>
</dbReference>
<reference evidence="3" key="2">
    <citation type="submission" date="2018-05" db="EMBL/GenBank/DDBJ databases">
        <title>OpunRS2 (Oryza punctata Reference Sequence Version 2).</title>
        <authorList>
            <person name="Zhang J."/>
            <person name="Kudrna D."/>
            <person name="Lee S."/>
            <person name="Talag J."/>
            <person name="Welchert J."/>
            <person name="Wing R.A."/>
        </authorList>
    </citation>
    <scope>NUCLEOTIDE SEQUENCE [LARGE SCALE GENOMIC DNA]</scope>
</reference>
<evidence type="ECO:0000313" key="4">
    <source>
        <dbReference type="Proteomes" id="UP000026962"/>
    </source>
</evidence>
<evidence type="ECO:0000259" key="2">
    <source>
        <dbReference type="Pfam" id="PF01466"/>
    </source>
</evidence>
<evidence type="ECO:0000256" key="1">
    <source>
        <dbReference type="ARBA" id="ARBA00004906"/>
    </source>
</evidence>
<dbReference type="InterPro" id="IPR016072">
    <property type="entry name" value="Skp1_comp_dimer"/>
</dbReference>
<evidence type="ECO:0000313" key="3">
    <source>
        <dbReference type="EnsemblPlants" id="OPUNC02G08350.1"/>
    </source>
</evidence>
<dbReference type="InterPro" id="IPR011333">
    <property type="entry name" value="SKP1/BTB/POZ_sf"/>
</dbReference>
<dbReference type="eggNOG" id="KOG1724">
    <property type="taxonomic scope" value="Eukaryota"/>
</dbReference>
<dbReference type="Proteomes" id="UP000026962">
    <property type="component" value="Chromosome 2"/>
</dbReference>
<sequence length="160" mass="17245">MLEEGAGGEDDVVGVVINLPDVVKGGALARVVEYCDHHGGGADPGSALSSFPPAADNGFGRYGRTAFDREFLAGIPVDQAAFFDAMLAADYLAVEGLIDLMCSAVARQLNKPPERLRELFHVVNDFAADEEEEIRREMYVLGPLMTTTTRTRSRDAAFHG</sequence>
<dbReference type="STRING" id="4537.A0A0E0JXJ2"/>
<protein>
    <recommendedName>
        <fullName evidence="2">SKP1 component dimerisation domain-containing protein</fullName>
    </recommendedName>
</protein>
<dbReference type="EnsemblPlants" id="OPUNC02G08350.1">
    <property type="protein sequence ID" value="OPUNC02G08350.1"/>
    <property type="gene ID" value="OPUNC02G08350"/>
</dbReference>
<feature type="domain" description="SKP1 component dimerisation" evidence="2">
    <location>
        <begin position="96"/>
        <end position="137"/>
    </location>
</feature>
<dbReference type="PANTHER" id="PTHR11165">
    <property type="entry name" value="SKP1"/>
    <property type="match status" value="1"/>
</dbReference>
<accession>A0A0E0JXJ2</accession>
<organism evidence="3">
    <name type="scientific">Oryza punctata</name>
    <name type="common">Red rice</name>
    <dbReference type="NCBI Taxonomy" id="4537"/>
    <lineage>
        <taxon>Eukaryota</taxon>
        <taxon>Viridiplantae</taxon>
        <taxon>Streptophyta</taxon>
        <taxon>Embryophyta</taxon>
        <taxon>Tracheophyta</taxon>
        <taxon>Spermatophyta</taxon>
        <taxon>Magnoliopsida</taxon>
        <taxon>Liliopsida</taxon>
        <taxon>Poales</taxon>
        <taxon>Poaceae</taxon>
        <taxon>BOP clade</taxon>
        <taxon>Oryzoideae</taxon>
        <taxon>Oryzeae</taxon>
        <taxon>Oryzinae</taxon>
        <taxon>Oryza</taxon>
    </lineage>
</organism>
<dbReference type="AlphaFoldDB" id="A0A0E0JXJ2"/>
<dbReference type="GO" id="GO:0006511">
    <property type="term" value="P:ubiquitin-dependent protein catabolic process"/>
    <property type="evidence" value="ECO:0007669"/>
    <property type="project" value="InterPro"/>
</dbReference>
<dbReference type="Pfam" id="PF01466">
    <property type="entry name" value="Skp1"/>
    <property type="match status" value="1"/>
</dbReference>
<keyword evidence="4" id="KW-1185">Reference proteome</keyword>
<dbReference type="Gramene" id="OPUNC02G08350.1">
    <property type="protein sequence ID" value="OPUNC02G08350.1"/>
    <property type="gene ID" value="OPUNC02G08350"/>
</dbReference>
<dbReference type="InterPro" id="IPR016897">
    <property type="entry name" value="SKP1"/>
</dbReference>
<name>A0A0E0JXJ2_ORYPU</name>
<dbReference type="Gene3D" id="3.30.710.10">
    <property type="entry name" value="Potassium Channel Kv1.1, Chain A"/>
    <property type="match status" value="1"/>
</dbReference>